<organism evidence="5 6">
    <name type="scientific">Gleimia europaea ACS-120-V-Col10b</name>
    <dbReference type="NCBI Taxonomy" id="883069"/>
    <lineage>
        <taxon>Bacteria</taxon>
        <taxon>Bacillati</taxon>
        <taxon>Actinomycetota</taxon>
        <taxon>Actinomycetes</taxon>
        <taxon>Actinomycetales</taxon>
        <taxon>Actinomycetaceae</taxon>
        <taxon>Gleimia</taxon>
    </lineage>
</organism>
<feature type="domain" description="Glycosyltransferase 2-like" evidence="4">
    <location>
        <begin position="11"/>
        <end position="117"/>
    </location>
</feature>
<feature type="domain" description="Glycosyltransferase 2-like" evidence="4">
    <location>
        <begin position="341"/>
        <end position="490"/>
    </location>
</feature>
<dbReference type="GO" id="GO:0016757">
    <property type="term" value="F:glycosyltransferase activity"/>
    <property type="evidence" value="ECO:0007669"/>
    <property type="project" value="UniProtKB-KW"/>
</dbReference>
<dbReference type="InterPro" id="IPR001173">
    <property type="entry name" value="Glyco_trans_2-like"/>
</dbReference>
<dbReference type="PANTHER" id="PTHR43685">
    <property type="entry name" value="GLYCOSYLTRANSFERASE"/>
    <property type="match status" value="1"/>
</dbReference>
<keyword evidence="3" id="KW-0808">Transferase</keyword>
<dbReference type="InterPro" id="IPR050834">
    <property type="entry name" value="Glycosyltransf_2"/>
</dbReference>
<evidence type="ECO:0000259" key="4">
    <source>
        <dbReference type="Pfam" id="PF00535"/>
    </source>
</evidence>
<evidence type="ECO:0000313" key="5">
    <source>
        <dbReference type="EMBL" id="EPD30821.1"/>
    </source>
</evidence>
<comment type="caution">
    <text evidence="5">The sequence shown here is derived from an EMBL/GenBank/DDBJ whole genome shotgun (WGS) entry which is preliminary data.</text>
</comment>
<dbReference type="SUPFAM" id="SSF53448">
    <property type="entry name" value="Nucleotide-diphospho-sugar transferases"/>
    <property type="match status" value="2"/>
</dbReference>
<evidence type="ECO:0000256" key="1">
    <source>
        <dbReference type="ARBA" id="ARBA00006739"/>
    </source>
</evidence>
<dbReference type="PANTHER" id="PTHR43685:SF5">
    <property type="entry name" value="GLYCOSYLTRANSFERASE EPSE-RELATED"/>
    <property type="match status" value="1"/>
</dbReference>
<dbReference type="AlphaFoldDB" id="A0A9W5REB6"/>
<accession>A0A9W5REB6</accession>
<dbReference type="EMBL" id="AGWN01000001">
    <property type="protein sequence ID" value="EPD30821.1"/>
    <property type="molecule type" value="Genomic_DNA"/>
</dbReference>
<dbReference type="Pfam" id="PF00535">
    <property type="entry name" value="Glycos_transf_2"/>
    <property type="match status" value="2"/>
</dbReference>
<proteinExistence type="inferred from homology"/>
<gene>
    <name evidence="5" type="ORF">HMPREF9238_00576</name>
</gene>
<keyword evidence="6" id="KW-1185">Reference proteome</keyword>
<name>A0A9W5REB6_9ACTO</name>
<dbReference type="RefSeq" id="WP_016443933.1">
    <property type="nucleotide sequence ID" value="NZ_KE150266.1"/>
</dbReference>
<evidence type="ECO:0000256" key="2">
    <source>
        <dbReference type="ARBA" id="ARBA00022676"/>
    </source>
</evidence>
<protein>
    <recommendedName>
        <fullName evidence="4">Glycosyltransferase 2-like domain-containing protein</fullName>
    </recommendedName>
</protein>
<evidence type="ECO:0000313" key="6">
    <source>
        <dbReference type="Proteomes" id="UP000014387"/>
    </source>
</evidence>
<evidence type="ECO:0000256" key="3">
    <source>
        <dbReference type="ARBA" id="ARBA00022679"/>
    </source>
</evidence>
<dbReference type="InterPro" id="IPR029044">
    <property type="entry name" value="Nucleotide-diphossugar_trans"/>
</dbReference>
<sequence length="598" mass="66502">MKTTNPRVVAVVVAWNRQDLMIQTLNGLACQTTVPQAVVVIDNASTDNSRAIAKEHEVVDEVLTMPENLGGAGGFAAGIARAVNHWDADLVWIMDDDTVPTETALAGLLEARRRYPGQPAILASKAIWTNGREHPMNRPRPRPLLDPKLARRAEEIDTIPIRTASFVSIMIDRRAIVEDGLPKADYFLWNDDFEYTARLLRHRVGLYVPYSVVVHKTKKFGDSSADPGPRFVNEVRNKLWMYTRSRALNPVEKALYGGKSVLRWGLTVKNSADPKALLGFAAEGIKQGTRPPRSTAEVLAHTPVANDVQIVEADAHLAFANENEPFTVLTSVYAGDDPQQFERALVSITREQQLKPDQVVLVQDGPVPDALQESIDRATEIAGQPIDVVRLAENQGLACALEAGLKIAKHEIIARADADDVSLPDRFAKQLPLMRGRDLIGSAIAEFDRNENQWGMIRVLPAKHHAIAKTARFRDPFNHPTVVMRKSALERAGGYQHLDRMEDYWLFARMIASGARTANIREPLVAYRVGAGAYARRGGKDLFHSELELQRNLLRIGFVTPAQYVRNVVIRAGYRLIPTPARKVIYQGVGTLSWFRRG</sequence>
<reference evidence="5 6" key="1">
    <citation type="submission" date="2013-05" db="EMBL/GenBank/DDBJ databases">
        <title>The Genome Sequence of Actinomyces europaeus ACS-120-V-COL10B.</title>
        <authorList>
            <consortium name="The Broad Institute Genomics Platform"/>
            <person name="Earl A."/>
            <person name="Ward D."/>
            <person name="Feldgarden M."/>
            <person name="Gevers D."/>
            <person name="Saerens B."/>
            <person name="Vaneechoutte M."/>
            <person name="Walker B."/>
            <person name="Young S."/>
            <person name="Zeng Q."/>
            <person name="Gargeya S."/>
            <person name="Fitzgerald M."/>
            <person name="Haas B."/>
            <person name="Abouelleil A."/>
            <person name="Allen A.W."/>
            <person name="Alvarado L."/>
            <person name="Arachchi H.M."/>
            <person name="Berlin A.M."/>
            <person name="Chapman S.B."/>
            <person name="Gainer-Dewar J."/>
            <person name="Goldberg J."/>
            <person name="Griggs A."/>
            <person name="Gujja S."/>
            <person name="Hansen M."/>
            <person name="Howarth C."/>
            <person name="Imamovic A."/>
            <person name="Ireland A."/>
            <person name="Larimer J."/>
            <person name="McCowan C."/>
            <person name="Murphy C."/>
            <person name="Pearson M."/>
            <person name="Poon T.W."/>
            <person name="Priest M."/>
            <person name="Roberts A."/>
            <person name="Saif S."/>
            <person name="Shea T."/>
            <person name="Sisk P."/>
            <person name="Sykes S."/>
            <person name="Wortman J."/>
            <person name="Nusbaum C."/>
            <person name="Birren B."/>
        </authorList>
    </citation>
    <scope>NUCLEOTIDE SEQUENCE [LARGE SCALE GENOMIC DNA]</scope>
    <source>
        <strain evidence="5 6">ACS-120-V-Col10b</strain>
    </source>
</reference>
<keyword evidence="2" id="KW-0328">Glycosyltransferase</keyword>
<comment type="similarity">
    <text evidence="1">Belongs to the glycosyltransferase 2 family.</text>
</comment>
<dbReference type="Proteomes" id="UP000014387">
    <property type="component" value="Unassembled WGS sequence"/>
</dbReference>
<dbReference type="Gene3D" id="3.90.550.10">
    <property type="entry name" value="Spore Coat Polysaccharide Biosynthesis Protein SpsA, Chain A"/>
    <property type="match status" value="2"/>
</dbReference>